<dbReference type="GeneID" id="39851453"/>
<dbReference type="EMBL" id="CP031305">
    <property type="protein sequence ID" value="QCC54652.1"/>
    <property type="molecule type" value="Genomic_DNA"/>
</dbReference>
<comment type="similarity">
    <text evidence="1">Belongs to the universal stress protein A family.</text>
</comment>
<sequence length="277" mass="29623">MFERILVPTDGSGPANAALEYAGEIAARENLTVHILHVIDPDADPADASEPIAEGRDWAGDTGAPVIDEVHTGEPQEAILEYAATHDVDAIVMGTRGRRGVGRLLLGSVTEAVVRDAAVPVLVVRGAAEVRRRYPLETLVVPVDGSRHADAALEQALEIARHHDATVHCLSVVDVAPVGIDDGNDLRLERLEQYARQVVDDGVQQAEEMGVDAVGAVQHGSTQRQIREYTDDEDADLVVMGTHGRSGLDRLLLGSVTERVLRTATTPVVTVRAPAEE</sequence>
<dbReference type="AlphaFoldDB" id="A0A4D6HNL1"/>
<feature type="domain" description="UspA" evidence="2">
    <location>
        <begin position="137"/>
        <end position="272"/>
    </location>
</feature>
<dbReference type="SUPFAM" id="SSF52402">
    <property type="entry name" value="Adenine nucleotide alpha hydrolases-like"/>
    <property type="match status" value="2"/>
</dbReference>
<evidence type="ECO:0000256" key="1">
    <source>
        <dbReference type="ARBA" id="ARBA00008791"/>
    </source>
</evidence>
<dbReference type="CDD" id="cd00293">
    <property type="entry name" value="USP-like"/>
    <property type="match status" value="2"/>
</dbReference>
<dbReference type="InterPro" id="IPR014729">
    <property type="entry name" value="Rossmann-like_a/b/a_fold"/>
</dbReference>
<organism evidence="3 4">
    <name type="scientific">Natronorubrum bangense</name>
    <dbReference type="NCBI Taxonomy" id="61858"/>
    <lineage>
        <taxon>Archaea</taxon>
        <taxon>Methanobacteriati</taxon>
        <taxon>Methanobacteriota</taxon>
        <taxon>Stenosarchaea group</taxon>
        <taxon>Halobacteria</taxon>
        <taxon>Halobacteriales</taxon>
        <taxon>Natrialbaceae</taxon>
        <taxon>Natronorubrum</taxon>
    </lineage>
</organism>
<dbReference type="KEGG" id="nbg:DV706_09330"/>
<gene>
    <name evidence="3" type="ORF">DV706_09330</name>
</gene>
<reference evidence="3 4" key="1">
    <citation type="journal article" date="2019" name="Nat. Commun.">
        <title>A new type of DNA phosphorothioation-based antiviral system in archaea.</title>
        <authorList>
            <person name="Xiong L."/>
            <person name="Liu S."/>
            <person name="Chen S."/>
            <person name="Xiao Y."/>
            <person name="Zhu B."/>
            <person name="Gao Y."/>
            <person name="Zhang Y."/>
            <person name="Chen B."/>
            <person name="Luo J."/>
            <person name="Deng Z."/>
            <person name="Chen X."/>
            <person name="Wang L."/>
            <person name="Chen S."/>
        </authorList>
    </citation>
    <scope>NUCLEOTIDE SEQUENCE [LARGE SCALE GENOMIC DNA]</scope>
    <source>
        <strain evidence="3 4">JCM 10635</strain>
    </source>
</reference>
<dbReference type="Proteomes" id="UP000296822">
    <property type="component" value="Chromosome"/>
</dbReference>
<proteinExistence type="inferred from homology"/>
<dbReference type="InterPro" id="IPR006015">
    <property type="entry name" value="Universal_stress_UspA"/>
</dbReference>
<dbReference type="PANTHER" id="PTHR46268">
    <property type="entry name" value="STRESS RESPONSE PROTEIN NHAX"/>
    <property type="match status" value="1"/>
</dbReference>
<evidence type="ECO:0000313" key="3">
    <source>
        <dbReference type="EMBL" id="QCC54652.1"/>
    </source>
</evidence>
<dbReference type="InterPro" id="IPR006016">
    <property type="entry name" value="UspA"/>
</dbReference>
<dbReference type="Pfam" id="PF00582">
    <property type="entry name" value="Usp"/>
    <property type="match status" value="2"/>
</dbReference>
<dbReference type="PRINTS" id="PR01438">
    <property type="entry name" value="UNVRSLSTRESS"/>
</dbReference>
<name>A0A4D6HNL1_9EURY</name>
<dbReference type="PANTHER" id="PTHR46268:SF6">
    <property type="entry name" value="UNIVERSAL STRESS PROTEIN UP12"/>
    <property type="match status" value="1"/>
</dbReference>
<evidence type="ECO:0000313" key="4">
    <source>
        <dbReference type="Proteomes" id="UP000296822"/>
    </source>
</evidence>
<dbReference type="RefSeq" id="WP_006064900.1">
    <property type="nucleotide sequence ID" value="NZ_CP031305.1"/>
</dbReference>
<feature type="domain" description="UspA" evidence="2">
    <location>
        <begin position="1"/>
        <end position="125"/>
    </location>
</feature>
<accession>A0A4D6HNL1</accession>
<evidence type="ECO:0000259" key="2">
    <source>
        <dbReference type="Pfam" id="PF00582"/>
    </source>
</evidence>
<protein>
    <submittedName>
        <fullName evidence="3">Universal stress protein</fullName>
    </submittedName>
</protein>
<dbReference type="Gene3D" id="3.40.50.620">
    <property type="entry name" value="HUPs"/>
    <property type="match status" value="2"/>
</dbReference>